<evidence type="ECO:0000313" key="2">
    <source>
        <dbReference type="EMBL" id="EGX92037.1"/>
    </source>
</evidence>
<evidence type="ECO:0000313" key="3">
    <source>
        <dbReference type="Proteomes" id="UP000001610"/>
    </source>
</evidence>
<evidence type="ECO:0000256" key="1">
    <source>
        <dbReference type="SAM" id="MobiDB-lite"/>
    </source>
</evidence>
<reference evidence="2 3" key="1">
    <citation type="journal article" date="2011" name="Genome Biol.">
        <title>Genome sequence of the insect pathogenic fungus Cordyceps militaris, a valued traditional Chinese medicine.</title>
        <authorList>
            <person name="Zheng P."/>
            <person name="Xia Y."/>
            <person name="Xiao G."/>
            <person name="Xiong C."/>
            <person name="Hu X."/>
            <person name="Zhang S."/>
            <person name="Zheng H."/>
            <person name="Huang Y."/>
            <person name="Zhou Y."/>
            <person name="Wang S."/>
            <person name="Zhao G.P."/>
            <person name="Liu X."/>
            <person name="St Leger R.J."/>
            <person name="Wang C."/>
        </authorList>
    </citation>
    <scope>NUCLEOTIDE SEQUENCE [LARGE SCALE GENOMIC DNA]</scope>
    <source>
        <strain evidence="2 3">CM01</strain>
    </source>
</reference>
<dbReference type="RefSeq" id="XP_006671401.1">
    <property type="nucleotide sequence ID" value="XM_006671338.1"/>
</dbReference>
<dbReference type="Proteomes" id="UP000001610">
    <property type="component" value="Unassembled WGS sequence"/>
</dbReference>
<protein>
    <submittedName>
        <fullName evidence="2">Uncharacterized protein</fullName>
    </submittedName>
</protein>
<feature type="region of interest" description="Disordered" evidence="1">
    <location>
        <begin position="1"/>
        <end position="23"/>
    </location>
</feature>
<dbReference type="HOGENOM" id="CLU_2426951_0_0_1"/>
<dbReference type="AlphaFoldDB" id="G3JJ95"/>
<proteinExistence type="predicted"/>
<sequence>MPPRSPWLPKQMAGLGGQDQQAGISVDPVQEGNLSSRSYALCRIRHFTSLWLPFHCSSNQPKLELRRHSLQLQLATQRRRSSIASFMEPAR</sequence>
<dbReference type="InParanoid" id="G3JJ95"/>
<keyword evidence="3" id="KW-1185">Reference proteome</keyword>
<gene>
    <name evidence="2" type="ORF">CCM_06197</name>
</gene>
<dbReference type="GeneID" id="18168212"/>
<dbReference type="VEuPathDB" id="FungiDB:CCM_06197"/>
<dbReference type="EMBL" id="JH126402">
    <property type="protein sequence ID" value="EGX92037.1"/>
    <property type="molecule type" value="Genomic_DNA"/>
</dbReference>
<accession>G3JJ95</accession>
<name>G3JJ95_CORMM</name>
<dbReference type="KEGG" id="cmt:CCM_06197"/>
<organism evidence="2 3">
    <name type="scientific">Cordyceps militaris (strain CM01)</name>
    <name type="common">Caterpillar fungus</name>
    <dbReference type="NCBI Taxonomy" id="983644"/>
    <lineage>
        <taxon>Eukaryota</taxon>
        <taxon>Fungi</taxon>
        <taxon>Dikarya</taxon>
        <taxon>Ascomycota</taxon>
        <taxon>Pezizomycotina</taxon>
        <taxon>Sordariomycetes</taxon>
        <taxon>Hypocreomycetidae</taxon>
        <taxon>Hypocreales</taxon>
        <taxon>Cordycipitaceae</taxon>
        <taxon>Cordyceps</taxon>
    </lineage>
</organism>